<sequence>MIMNFLKAYNDFKESLNGTDSYVVLERNMTLLINEDQRNAAIYFTIRRFAHTYVLLYADQAVTTEFADDVKYEMQRYLNITLQVVNNEYSPERSWVALNKIIIDYEHSKKIF</sequence>
<dbReference type="AlphaFoldDB" id="A0A3T7RY96"/>
<dbReference type="Proteomes" id="UP000839671">
    <property type="component" value="Unassembled WGS sequence"/>
</dbReference>
<dbReference type="EMBL" id="AAAATI010000011">
    <property type="protein sequence ID" value="EAA1977822.1"/>
    <property type="molecule type" value="Genomic_DNA"/>
</dbReference>
<name>A0A3T7RY96_SALET</name>
<reference evidence="1" key="1">
    <citation type="submission" date="2018-06" db="EMBL/GenBank/DDBJ databases">
        <authorList>
            <person name="Ashton P.M."/>
            <person name="Dallman T."/>
            <person name="Nair S."/>
            <person name="De Pinna E."/>
            <person name="Peters T."/>
            <person name="Grant K."/>
        </authorList>
    </citation>
    <scope>NUCLEOTIDE SEQUENCE [LARGE SCALE GENOMIC DNA]</scope>
    <source>
        <strain evidence="1">310211</strain>
    </source>
</reference>
<proteinExistence type="predicted"/>
<accession>A0A3T7RY96</accession>
<comment type="caution">
    <text evidence="1">The sequence shown here is derived from an EMBL/GenBank/DDBJ whole genome shotgun (WGS) entry which is preliminary data.</text>
</comment>
<gene>
    <name evidence="1" type="ORF">DM051_10985</name>
</gene>
<organism evidence="1">
    <name type="scientific">Salmonella enterica I</name>
    <dbReference type="NCBI Taxonomy" id="59201"/>
    <lineage>
        <taxon>Bacteria</taxon>
        <taxon>Pseudomonadati</taxon>
        <taxon>Pseudomonadota</taxon>
        <taxon>Gammaproteobacteria</taxon>
        <taxon>Enterobacterales</taxon>
        <taxon>Enterobacteriaceae</taxon>
        <taxon>Salmonella</taxon>
    </lineage>
</organism>
<protein>
    <submittedName>
        <fullName evidence="1">Uncharacterized protein</fullName>
    </submittedName>
</protein>
<evidence type="ECO:0000313" key="1">
    <source>
        <dbReference type="EMBL" id="EAA1977822.1"/>
    </source>
</evidence>